<evidence type="ECO:0000313" key="4">
    <source>
        <dbReference type="Proteomes" id="UP000813068"/>
    </source>
</evidence>
<feature type="chain" id="PRO_5046504153" evidence="2">
    <location>
        <begin position="25"/>
        <end position="200"/>
    </location>
</feature>
<feature type="signal peptide" evidence="2">
    <location>
        <begin position="1"/>
        <end position="24"/>
    </location>
</feature>
<feature type="compositionally biased region" description="Basic residues" evidence="1">
    <location>
        <begin position="32"/>
        <end position="42"/>
    </location>
</feature>
<evidence type="ECO:0000256" key="2">
    <source>
        <dbReference type="SAM" id="SignalP"/>
    </source>
</evidence>
<dbReference type="Pfam" id="PF09626">
    <property type="entry name" value="DHC"/>
    <property type="match status" value="1"/>
</dbReference>
<feature type="compositionally biased region" description="Low complexity" evidence="1">
    <location>
        <begin position="46"/>
        <end position="62"/>
    </location>
</feature>
<gene>
    <name evidence="3" type="ORF">KRX52_19015</name>
</gene>
<protein>
    <submittedName>
        <fullName evidence="3">Diheme cytochrome c</fullName>
    </submittedName>
</protein>
<keyword evidence="2" id="KW-0732">Signal</keyword>
<organism evidence="3 4">
    <name type="scientific">Geopseudomonas aromaticivorans</name>
    <dbReference type="NCBI Taxonomy" id="2849492"/>
    <lineage>
        <taxon>Bacteria</taxon>
        <taxon>Pseudomonadati</taxon>
        <taxon>Pseudomonadota</taxon>
        <taxon>Gammaproteobacteria</taxon>
        <taxon>Pseudomonadales</taxon>
        <taxon>Pseudomonadaceae</taxon>
        <taxon>Geopseudomonas</taxon>
    </lineage>
</organism>
<keyword evidence="4" id="KW-1185">Reference proteome</keyword>
<evidence type="ECO:0000313" key="3">
    <source>
        <dbReference type="EMBL" id="MBV2134865.1"/>
    </source>
</evidence>
<name>A0ABS6N233_9GAMM</name>
<evidence type="ECO:0000256" key="1">
    <source>
        <dbReference type="SAM" id="MobiDB-lite"/>
    </source>
</evidence>
<dbReference type="Proteomes" id="UP000813068">
    <property type="component" value="Unassembled WGS sequence"/>
</dbReference>
<dbReference type="RefSeq" id="WP_217683291.1">
    <property type="nucleotide sequence ID" value="NZ_JAHRGL010000071.1"/>
</dbReference>
<dbReference type="EMBL" id="JAHRGL010000071">
    <property type="protein sequence ID" value="MBV2134865.1"/>
    <property type="molecule type" value="Genomic_DNA"/>
</dbReference>
<proteinExistence type="predicted"/>
<dbReference type="InterPro" id="IPR018588">
    <property type="entry name" value="Dihaem_cytochrome-c"/>
</dbReference>
<accession>A0ABS6N233</accession>
<reference evidence="3 4" key="1">
    <citation type="submission" date="2021-06" db="EMBL/GenBank/DDBJ databases">
        <title>Differences between aerobic and microaerobic xylene degrading microbial communities.</title>
        <authorList>
            <person name="Banerjee S."/>
            <person name="Tancsics A."/>
        </authorList>
    </citation>
    <scope>NUCLEOTIDE SEQUENCE [LARGE SCALE GENOMIC DNA]</scope>
    <source>
        <strain evidence="3 4">MAP12</strain>
    </source>
</reference>
<feature type="region of interest" description="Disordered" evidence="1">
    <location>
        <begin position="27"/>
        <end position="64"/>
    </location>
</feature>
<comment type="caution">
    <text evidence="3">The sequence shown here is derived from an EMBL/GenBank/DDBJ whole genome shotgun (WGS) entry which is preliminary data.</text>
</comment>
<sequence length="200" mass="21974">MQRKGLALALVAMLAGAGILFVQAASHETHEHHRHHESHRSHPARDSAAAQDAQPAQPVQAQYKRPKQLAVPADAPQAWLNECGSCHMAYPPGLLPPKAWEQHMNTLSHHYGSDASLDPAEEQQIRDFLLLVSSNNRLPVEGVVSADAQPRITESRWFKRRHDEVSAAKFARESVGGAGNCVACHRNAERGSFGKVKIPR</sequence>